<name>A0ABZ0PJ87_9PROT</name>
<dbReference type="InterPro" id="IPR008621">
    <property type="entry name" value="Cbb3-typ_cyt_oxidase_comp"/>
</dbReference>
<dbReference type="RefSeq" id="WP_318649749.1">
    <property type="nucleotide sequence ID" value="NZ_CP137852.1"/>
</dbReference>
<organism evidence="2 3">
    <name type="scientific">Sediminicoccus rosea</name>
    <dbReference type="NCBI Taxonomy" id="1225128"/>
    <lineage>
        <taxon>Bacteria</taxon>
        <taxon>Pseudomonadati</taxon>
        <taxon>Pseudomonadota</taxon>
        <taxon>Alphaproteobacteria</taxon>
        <taxon>Acetobacterales</taxon>
        <taxon>Roseomonadaceae</taxon>
        <taxon>Sediminicoccus</taxon>
    </lineage>
</organism>
<keyword evidence="1" id="KW-0812">Transmembrane</keyword>
<gene>
    <name evidence="2" type="ORF">R9Z33_02595</name>
</gene>
<protein>
    <submittedName>
        <fullName evidence="2">Cbb3-type cytochrome c oxidase subunit 3</fullName>
    </submittedName>
</protein>
<reference evidence="2 3" key="1">
    <citation type="submission" date="2023-11" db="EMBL/GenBank/DDBJ databases">
        <title>Arctic aerobic anoxygenic photoheterotroph Sediminicoccus rosea KRV36 adapts its photosynthesis to long days of polar summer.</title>
        <authorList>
            <person name="Tomasch J."/>
            <person name="Kopejtka K."/>
            <person name="Bily T."/>
            <person name="Gardiner A.T."/>
            <person name="Gardian Z."/>
            <person name="Shivaramu S."/>
            <person name="Koblizek M."/>
            <person name="Engelhardt F."/>
            <person name="Kaftan D."/>
        </authorList>
    </citation>
    <scope>NUCLEOTIDE SEQUENCE [LARGE SCALE GENOMIC DNA]</scope>
    <source>
        <strain evidence="2 3">R-30</strain>
    </source>
</reference>
<dbReference type="EMBL" id="CP137852">
    <property type="protein sequence ID" value="WPB85770.1"/>
    <property type="molecule type" value="Genomic_DNA"/>
</dbReference>
<dbReference type="Pfam" id="PF05545">
    <property type="entry name" value="FixQ"/>
    <property type="match status" value="1"/>
</dbReference>
<evidence type="ECO:0000256" key="1">
    <source>
        <dbReference type="SAM" id="Phobius"/>
    </source>
</evidence>
<keyword evidence="1" id="KW-0472">Membrane</keyword>
<keyword evidence="3" id="KW-1185">Reference proteome</keyword>
<keyword evidence="1" id="KW-1133">Transmembrane helix</keyword>
<sequence length="52" mass="6413">MHELQSLFNSLWVAWFFLLFGGILIWTLRPSKRAEWQQRGSMIFQDDEDRRR</sequence>
<evidence type="ECO:0000313" key="2">
    <source>
        <dbReference type="EMBL" id="WPB85770.1"/>
    </source>
</evidence>
<feature type="transmembrane region" description="Helical" evidence="1">
    <location>
        <begin position="12"/>
        <end position="29"/>
    </location>
</feature>
<dbReference type="Proteomes" id="UP001305521">
    <property type="component" value="Chromosome"/>
</dbReference>
<evidence type="ECO:0000313" key="3">
    <source>
        <dbReference type="Proteomes" id="UP001305521"/>
    </source>
</evidence>
<accession>A0ABZ0PJ87</accession>
<proteinExistence type="predicted"/>